<gene>
    <name evidence="2" type="ORF">PU560_05895</name>
</gene>
<dbReference type="EMBL" id="JARACI010000743">
    <property type="protein sequence ID" value="MDD9206002.1"/>
    <property type="molecule type" value="Genomic_DNA"/>
</dbReference>
<protein>
    <submittedName>
        <fullName evidence="2">DUF2236 domain-containing protein</fullName>
    </submittedName>
</protein>
<name>A0ABT5TVB0_9MICO</name>
<evidence type="ECO:0000256" key="1">
    <source>
        <dbReference type="SAM" id="MobiDB-lite"/>
    </source>
</evidence>
<keyword evidence="3" id="KW-1185">Reference proteome</keyword>
<comment type="caution">
    <text evidence="2">The sequence shown here is derived from an EMBL/GenBank/DDBJ whole genome shotgun (WGS) entry which is preliminary data.</text>
</comment>
<evidence type="ECO:0000313" key="2">
    <source>
        <dbReference type="EMBL" id="MDD9206002.1"/>
    </source>
</evidence>
<accession>A0ABT5TVB0</accession>
<organism evidence="2 3">
    <name type="scientific">Georgenia halotolerans</name>
    <dbReference type="NCBI Taxonomy" id="3028317"/>
    <lineage>
        <taxon>Bacteria</taxon>
        <taxon>Bacillati</taxon>
        <taxon>Actinomycetota</taxon>
        <taxon>Actinomycetes</taxon>
        <taxon>Micrococcales</taxon>
        <taxon>Bogoriellaceae</taxon>
        <taxon>Georgenia</taxon>
    </lineage>
</organism>
<sequence>MSERLLERVAGPDNEPTRWRIHHAPGPRWFTETDPIQRVHGDAAMYVGGLRALLLQSLHPLAM</sequence>
<feature type="region of interest" description="Disordered" evidence="1">
    <location>
        <begin position="1"/>
        <end position="20"/>
    </location>
</feature>
<proteinExistence type="predicted"/>
<reference evidence="2" key="1">
    <citation type="submission" date="2023-02" db="EMBL/GenBank/DDBJ databases">
        <title>Georgenia sp.10Sc9-8, isolated from a soil sample collected from the Taklamakan desert.</title>
        <authorList>
            <person name="Liu S."/>
        </authorList>
    </citation>
    <scope>NUCLEOTIDE SEQUENCE</scope>
    <source>
        <strain evidence="2">10Sc9-8</strain>
    </source>
</reference>
<evidence type="ECO:0000313" key="3">
    <source>
        <dbReference type="Proteomes" id="UP001165561"/>
    </source>
</evidence>
<feature type="non-terminal residue" evidence="2">
    <location>
        <position position="63"/>
    </location>
</feature>
<dbReference type="Proteomes" id="UP001165561">
    <property type="component" value="Unassembled WGS sequence"/>
</dbReference>